<gene>
    <name evidence="2" type="ORF">HOP12_15345</name>
</gene>
<organism evidence="2 3">
    <name type="scientific">Eiseniibacteriota bacterium</name>
    <dbReference type="NCBI Taxonomy" id="2212470"/>
    <lineage>
        <taxon>Bacteria</taxon>
        <taxon>Candidatus Eiseniibacteriota</taxon>
    </lineage>
</organism>
<evidence type="ECO:0000313" key="3">
    <source>
        <dbReference type="Proteomes" id="UP000580839"/>
    </source>
</evidence>
<sequence>MSTTIQRTITSDASARSRTAGLFLGQLDEQLRRLIDDTKTATPRELAWQPEPGDNTPGMLLAHIALVEVGWTNMGVLGREWGEAASLPLTYEEGGMPLASGAPPPANLAERDIDYFHDLLRRARSHSRAALVALDEAELARTFELPRPQGGRFLGNVSWVLYHLLEHFAGHHYQILSLRRRFADRGA</sequence>
<evidence type="ECO:0000313" key="2">
    <source>
        <dbReference type="EMBL" id="NOT35519.1"/>
    </source>
</evidence>
<dbReference type="SUPFAM" id="SSF109854">
    <property type="entry name" value="DinB/YfiT-like putative metalloenzymes"/>
    <property type="match status" value="1"/>
</dbReference>
<dbReference type="AlphaFoldDB" id="A0A849T2K2"/>
<dbReference type="InterPro" id="IPR034660">
    <property type="entry name" value="DinB/YfiT-like"/>
</dbReference>
<comment type="caution">
    <text evidence="2">The sequence shown here is derived from an EMBL/GenBank/DDBJ whole genome shotgun (WGS) entry which is preliminary data.</text>
</comment>
<dbReference type="EMBL" id="JABFRW010000200">
    <property type="protein sequence ID" value="NOT35519.1"/>
    <property type="molecule type" value="Genomic_DNA"/>
</dbReference>
<evidence type="ECO:0000259" key="1">
    <source>
        <dbReference type="Pfam" id="PF12867"/>
    </source>
</evidence>
<dbReference type="Proteomes" id="UP000580839">
    <property type="component" value="Unassembled WGS sequence"/>
</dbReference>
<dbReference type="Gene3D" id="1.20.120.450">
    <property type="entry name" value="dinb family like domain"/>
    <property type="match status" value="1"/>
</dbReference>
<dbReference type="InterPro" id="IPR024775">
    <property type="entry name" value="DinB-like"/>
</dbReference>
<protein>
    <submittedName>
        <fullName evidence="2">DUF664 domain-containing protein</fullName>
    </submittedName>
</protein>
<reference evidence="2 3" key="1">
    <citation type="submission" date="2020-04" db="EMBL/GenBank/DDBJ databases">
        <title>Metagenomic profiling of ammonia- and methane-oxidizing microorganisms in a Dutch drinking water treatment plant.</title>
        <authorList>
            <person name="Poghosyan L."/>
            <person name="Leucker S."/>
        </authorList>
    </citation>
    <scope>NUCLEOTIDE SEQUENCE [LARGE SCALE GENOMIC DNA]</scope>
    <source>
        <strain evidence="2">S-RSF-IL-03</strain>
    </source>
</reference>
<proteinExistence type="predicted"/>
<name>A0A849T2K2_UNCEI</name>
<feature type="domain" description="DinB-like" evidence="1">
    <location>
        <begin position="26"/>
        <end position="175"/>
    </location>
</feature>
<dbReference type="Pfam" id="PF12867">
    <property type="entry name" value="DinB_2"/>
    <property type="match status" value="1"/>
</dbReference>
<accession>A0A849T2K2</accession>